<proteinExistence type="predicted"/>
<reference evidence="4" key="1">
    <citation type="submission" date="2022-03" db="EMBL/GenBank/DDBJ databases">
        <authorList>
            <person name="Sayadi A."/>
        </authorList>
    </citation>
    <scope>NUCLEOTIDE SEQUENCE</scope>
</reference>
<protein>
    <recommendedName>
        <fullName evidence="3">HTH CENPB-type domain-containing protein</fullName>
    </recommendedName>
</protein>
<comment type="caution">
    <text evidence="4">The sequence shown here is derived from an EMBL/GenBank/DDBJ whole genome shotgun (WGS) entry which is preliminary data.</text>
</comment>
<name>A0A9P0QBN1_ACAOB</name>
<evidence type="ECO:0000313" key="5">
    <source>
        <dbReference type="Proteomes" id="UP001152888"/>
    </source>
</evidence>
<keyword evidence="1" id="KW-0238">DNA-binding</keyword>
<feature type="compositionally biased region" description="Basic and acidic residues" evidence="2">
    <location>
        <begin position="305"/>
        <end position="335"/>
    </location>
</feature>
<feature type="compositionally biased region" description="Polar residues" evidence="2">
    <location>
        <begin position="336"/>
        <end position="353"/>
    </location>
</feature>
<dbReference type="EMBL" id="CAKOFQ010008985">
    <property type="protein sequence ID" value="CAH2016691.1"/>
    <property type="molecule type" value="Genomic_DNA"/>
</dbReference>
<dbReference type="AlphaFoldDB" id="A0A9P0QBN1"/>
<feature type="domain" description="HTH CENPB-type" evidence="3">
    <location>
        <begin position="1"/>
        <end position="55"/>
    </location>
</feature>
<feature type="region of interest" description="Disordered" evidence="2">
    <location>
        <begin position="305"/>
        <end position="356"/>
    </location>
</feature>
<evidence type="ECO:0000259" key="3">
    <source>
        <dbReference type="PROSITE" id="PS51253"/>
    </source>
</evidence>
<sequence length="420" mass="47708">MASHGFALSAHDIKKLAYSFAIQQNIPHNFNTERKRAGQDWFLTFMRRHPELAVRKAQGMSTARAKGMTRQECTQYFELLGNVLTENNLLNKPQNMFNLNETGLQLNNNPGKVVVTKGTKMVNCITSAEKGETISVITRVNAEGSFFPPCCVFKGKNKKKRNLKMVYHLEERLLWARSQLISNLKFFSNGFVNFLFRGKVPVGTCGIYPFNPEKIPDYAFTINDEPSAEDEHNPQDILSEEQNDHRPGSVIAVNNPENRNPFEAISPVPCVEPGPSGYRRKQHAEILTSPETICAKPAMEEVKRTKLKQKEERKKTQSIVDLRKKMVVTKKETKKSPSPNSSDTETEVVTQESNDSEIDTDESEFCAACHGYFYDKKDPKCDWLQCVTCLKWVHEICAQSDRFCEECTPLSEIATKTKSH</sequence>
<dbReference type="OrthoDB" id="6775259at2759"/>
<organism evidence="4 5">
    <name type="scientific">Acanthoscelides obtectus</name>
    <name type="common">Bean weevil</name>
    <name type="synonym">Bruchus obtectus</name>
    <dbReference type="NCBI Taxonomy" id="200917"/>
    <lineage>
        <taxon>Eukaryota</taxon>
        <taxon>Metazoa</taxon>
        <taxon>Ecdysozoa</taxon>
        <taxon>Arthropoda</taxon>
        <taxon>Hexapoda</taxon>
        <taxon>Insecta</taxon>
        <taxon>Pterygota</taxon>
        <taxon>Neoptera</taxon>
        <taxon>Endopterygota</taxon>
        <taxon>Coleoptera</taxon>
        <taxon>Polyphaga</taxon>
        <taxon>Cucujiformia</taxon>
        <taxon>Chrysomeloidea</taxon>
        <taxon>Chrysomelidae</taxon>
        <taxon>Bruchinae</taxon>
        <taxon>Bruchini</taxon>
        <taxon>Acanthoscelides</taxon>
    </lineage>
</organism>
<keyword evidence="5" id="KW-1185">Reference proteome</keyword>
<gene>
    <name evidence="4" type="ORF">ACAOBT_LOCUS35537</name>
</gene>
<dbReference type="Proteomes" id="UP001152888">
    <property type="component" value="Unassembled WGS sequence"/>
</dbReference>
<dbReference type="GO" id="GO:0003677">
    <property type="term" value="F:DNA binding"/>
    <property type="evidence" value="ECO:0007669"/>
    <property type="project" value="UniProtKB-KW"/>
</dbReference>
<evidence type="ECO:0000313" key="4">
    <source>
        <dbReference type="EMBL" id="CAH2016691.1"/>
    </source>
</evidence>
<dbReference type="PROSITE" id="PS51253">
    <property type="entry name" value="HTH_CENPB"/>
    <property type="match status" value="1"/>
</dbReference>
<evidence type="ECO:0000256" key="2">
    <source>
        <dbReference type="SAM" id="MobiDB-lite"/>
    </source>
</evidence>
<dbReference type="InterPro" id="IPR006600">
    <property type="entry name" value="HTH_CenpB_DNA-bd_dom"/>
</dbReference>
<evidence type="ECO:0000256" key="1">
    <source>
        <dbReference type="ARBA" id="ARBA00023125"/>
    </source>
</evidence>
<accession>A0A9P0QBN1</accession>